<dbReference type="RefSeq" id="WP_153026648.1">
    <property type="nucleotide sequence ID" value="NZ_WIAO01000025.1"/>
</dbReference>
<evidence type="ECO:0000313" key="4">
    <source>
        <dbReference type="EMBL" id="MQM27510.1"/>
    </source>
</evidence>
<organism evidence="4 5">
    <name type="scientific">Glycomyces albidus</name>
    <dbReference type="NCBI Taxonomy" id="2656774"/>
    <lineage>
        <taxon>Bacteria</taxon>
        <taxon>Bacillati</taxon>
        <taxon>Actinomycetota</taxon>
        <taxon>Actinomycetes</taxon>
        <taxon>Glycomycetales</taxon>
        <taxon>Glycomycetaceae</taxon>
        <taxon>Glycomyces</taxon>
    </lineage>
</organism>
<protein>
    <submittedName>
        <fullName evidence="4">DUF4129 domain-containing protein</fullName>
    </submittedName>
</protein>
<evidence type="ECO:0000256" key="2">
    <source>
        <dbReference type="SAM" id="Phobius"/>
    </source>
</evidence>
<dbReference type="AlphaFoldDB" id="A0A6L5GCY3"/>
<reference evidence="4 5" key="1">
    <citation type="submission" date="2019-10" db="EMBL/GenBank/DDBJ databases">
        <title>Glycomyces albidus sp. nov., a novel actinomycete isolated from rhizosphere soil of wheat (Triticum aestivum L.).</title>
        <authorList>
            <person name="Qian L."/>
        </authorList>
    </citation>
    <scope>NUCLEOTIDE SEQUENCE [LARGE SCALE GENOMIC DNA]</scope>
    <source>
        <strain evidence="4 5">NEAU-7082</strain>
    </source>
</reference>
<dbReference type="EMBL" id="WIAO01000025">
    <property type="protein sequence ID" value="MQM27510.1"/>
    <property type="molecule type" value="Genomic_DNA"/>
</dbReference>
<feature type="compositionally biased region" description="Pro residues" evidence="1">
    <location>
        <begin position="54"/>
        <end position="67"/>
    </location>
</feature>
<evidence type="ECO:0000313" key="5">
    <source>
        <dbReference type="Proteomes" id="UP000477750"/>
    </source>
</evidence>
<sequence length="240" mass="26151">MTQTEPPERSTLRRWLPVGVVVAALLVVGIAAQGTGLQWDEARMPGSTGDAESLPPPFMSQEPPPSMPEAGEAEDAFTLPPWVSWLVLGILLGVPALLIVLFVVRRVIDWLVDAPESSGEPEPEPAYLRRDFALVEDAIASALAEMDLGADARAAIIACWVHFERAAETVGIERDASDTPADLVRKLLSRHDLDGSALNRLTEAYLRARYSTHEVVEADRDRARDALVALRTELGLREAT</sequence>
<accession>A0A6L5GCY3</accession>
<dbReference type="Pfam" id="PF13559">
    <property type="entry name" value="DUF4129"/>
    <property type="match status" value="1"/>
</dbReference>
<evidence type="ECO:0000256" key="1">
    <source>
        <dbReference type="SAM" id="MobiDB-lite"/>
    </source>
</evidence>
<keyword evidence="2" id="KW-1133">Transmembrane helix</keyword>
<name>A0A6L5GCY3_9ACTN</name>
<feature type="transmembrane region" description="Helical" evidence="2">
    <location>
        <begin position="12"/>
        <end position="32"/>
    </location>
</feature>
<gene>
    <name evidence="4" type="ORF">GFD30_18330</name>
</gene>
<dbReference type="InterPro" id="IPR025403">
    <property type="entry name" value="TgpA-like_C"/>
</dbReference>
<comment type="caution">
    <text evidence="4">The sequence shown here is derived from an EMBL/GenBank/DDBJ whole genome shotgun (WGS) entry which is preliminary data.</text>
</comment>
<feature type="region of interest" description="Disordered" evidence="1">
    <location>
        <begin position="40"/>
        <end position="72"/>
    </location>
</feature>
<dbReference type="Proteomes" id="UP000477750">
    <property type="component" value="Unassembled WGS sequence"/>
</dbReference>
<feature type="transmembrane region" description="Helical" evidence="2">
    <location>
        <begin position="82"/>
        <end position="104"/>
    </location>
</feature>
<evidence type="ECO:0000259" key="3">
    <source>
        <dbReference type="Pfam" id="PF13559"/>
    </source>
</evidence>
<keyword evidence="2" id="KW-0472">Membrane</keyword>
<keyword evidence="2" id="KW-0812">Transmembrane</keyword>
<keyword evidence="5" id="KW-1185">Reference proteome</keyword>
<feature type="domain" description="Protein-glutamine gamma-glutamyltransferase-like C-terminal" evidence="3">
    <location>
        <begin position="159"/>
        <end position="227"/>
    </location>
</feature>
<proteinExistence type="predicted"/>